<dbReference type="InParanoid" id="M1DLR6"/>
<name>M1DLR6_SOLTU</name>
<dbReference type="Gramene" id="PGSC0003DMT400091033">
    <property type="protein sequence ID" value="PGSC0003DMT400091033"/>
    <property type="gene ID" value="PGSC0003DMG400040604"/>
</dbReference>
<keyword evidence="2" id="KW-1185">Reference proteome</keyword>
<accession>M1DLR6</accession>
<evidence type="ECO:0000313" key="1">
    <source>
        <dbReference type="EnsemblPlants" id="PGSC0003DMT400091033"/>
    </source>
</evidence>
<dbReference type="AlphaFoldDB" id="M1DLR6"/>
<protein>
    <submittedName>
        <fullName evidence="1">Uncharacterized protein</fullName>
    </submittedName>
</protein>
<reference evidence="1" key="2">
    <citation type="submission" date="2015-06" db="UniProtKB">
        <authorList>
            <consortium name="EnsemblPlants"/>
        </authorList>
    </citation>
    <scope>IDENTIFICATION</scope>
    <source>
        <strain evidence="1">DM1-3 516 R44</strain>
    </source>
</reference>
<dbReference type="Proteomes" id="UP000011115">
    <property type="component" value="Unassembled WGS sequence"/>
</dbReference>
<evidence type="ECO:0000313" key="2">
    <source>
        <dbReference type="Proteomes" id="UP000011115"/>
    </source>
</evidence>
<dbReference type="PaxDb" id="4113-PGSC0003DMT400091033"/>
<sequence>MEVEGGKVIRLFQGHNIQEVYAKYTELRRIIDPLDPKLNKTLRRMNNQGVLKNPIEEGLADHLASLVEIADQLDDPPFGRFHCRLALSFSIVVFWIIGRYSTASRNCLATLRLLLFIADLILSFKAQNNGTNGEDKTFRRSPNEFGDSQIFISSFF</sequence>
<proteinExistence type="predicted"/>
<dbReference type="EnsemblPlants" id="PGSC0003DMT400091033">
    <property type="protein sequence ID" value="PGSC0003DMT400091033"/>
    <property type="gene ID" value="PGSC0003DMG400040604"/>
</dbReference>
<reference evidence="2" key="1">
    <citation type="journal article" date="2011" name="Nature">
        <title>Genome sequence and analysis of the tuber crop potato.</title>
        <authorList>
            <consortium name="The Potato Genome Sequencing Consortium"/>
        </authorList>
    </citation>
    <scope>NUCLEOTIDE SEQUENCE [LARGE SCALE GENOMIC DNA]</scope>
    <source>
        <strain evidence="2">cv. DM1-3 516 R44</strain>
    </source>
</reference>
<dbReference type="HOGENOM" id="CLU_129007_0_0_1"/>
<organism evidence="1 2">
    <name type="scientific">Solanum tuberosum</name>
    <name type="common">Potato</name>
    <dbReference type="NCBI Taxonomy" id="4113"/>
    <lineage>
        <taxon>Eukaryota</taxon>
        <taxon>Viridiplantae</taxon>
        <taxon>Streptophyta</taxon>
        <taxon>Embryophyta</taxon>
        <taxon>Tracheophyta</taxon>
        <taxon>Spermatophyta</taxon>
        <taxon>Magnoliopsida</taxon>
        <taxon>eudicotyledons</taxon>
        <taxon>Gunneridae</taxon>
        <taxon>Pentapetalae</taxon>
        <taxon>asterids</taxon>
        <taxon>lamiids</taxon>
        <taxon>Solanales</taxon>
        <taxon>Solanaceae</taxon>
        <taxon>Solanoideae</taxon>
        <taxon>Solaneae</taxon>
        <taxon>Solanum</taxon>
    </lineage>
</organism>